<dbReference type="Pfam" id="PF03816">
    <property type="entry name" value="LytR_cpsA_psr"/>
    <property type="match status" value="1"/>
</dbReference>
<keyword evidence="3" id="KW-0735">Signal-anchor</keyword>
<dbReference type="PANTHER" id="PTHR33392:SF6">
    <property type="entry name" value="POLYISOPRENYL-TEICHOIC ACID--PEPTIDOGLYCAN TEICHOIC ACID TRANSFERASE TAGU"/>
    <property type="match status" value="1"/>
</dbReference>
<dbReference type="Proteomes" id="UP000247978">
    <property type="component" value="Unassembled WGS sequence"/>
</dbReference>
<sequence>MKIPLIIIVVLVLGIGGYAYSIYHNTKKTVNDRMHDPVETIDTDLTKKKLNATERLNVLLLGIDAEEDQNGRSDAIMIMQLDPKTDEMKIVSIPRDARTEIIGKGFQDKINHAYAFGGADMSIATVENFLDIDIDYYVSINMDGLVELVDELGTITVSNDIAWTDKSFDFPEGIVEMNGDKTKAYVRMRKKDPSGDFGRTTRHRKVIEGILHEGASVGSVPKFSGMVDILGNNMTTNMDFEDMKKLFAGYKDTRRNVTEYMVDGEGQTIDGIYYLIVPDEEVQKAHDLLTQS</sequence>
<reference evidence="6 7" key="1">
    <citation type="submission" date="2018-05" db="EMBL/GenBank/DDBJ databases">
        <title>Genomic Encyclopedia of Type Strains, Phase IV (KMG-IV): sequencing the most valuable type-strain genomes for metagenomic binning, comparative biology and taxonomic classification.</title>
        <authorList>
            <person name="Goeker M."/>
        </authorList>
    </citation>
    <scope>NUCLEOTIDE SEQUENCE [LARGE SCALE GENOMIC DNA]</scope>
    <source>
        <strain evidence="6 7">DSM 28556</strain>
    </source>
</reference>
<keyword evidence="2" id="KW-0812">Transmembrane</keyword>
<evidence type="ECO:0000313" key="7">
    <source>
        <dbReference type="Proteomes" id="UP000247978"/>
    </source>
</evidence>
<dbReference type="EMBL" id="QJJQ01000001">
    <property type="protein sequence ID" value="PXW90368.1"/>
    <property type="molecule type" value="Genomic_DNA"/>
</dbReference>
<accession>A0A2V3WAU6</accession>
<dbReference type="InterPro" id="IPR004474">
    <property type="entry name" value="LytR_CpsA_psr"/>
</dbReference>
<dbReference type="RefSeq" id="WP_244916392.1">
    <property type="nucleotide sequence ID" value="NZ_JBHUHB010000001.1"/>
</dbReference>
<keyword evidence="4" id="KW-0472">Membrane</keyword>
<dbReference type="PANTHER" id="PTHR33392">
    <property type="entry name" value="POLYISOPRENYL-TEICHOIC ACID--PEPTIDOGLYCAN TEICHOIC ACID TRANSFERASE TAGU"/>
    <property type="match status" value="1"/>
</dbReference>
<keyword evidence="7" id="KW-1185">Reference proteome</keyword>
<organism evidence="6 7">
    <name type="scientific">Pseudogracilibacillus auburnensis</name>
    <dbReference type="NCBI Taxonomy" id="1494959"/>
    <lineage>
        <taxon>Bacteria</taxon>
        <taxon>Bacillati</taxon>
        <taxon>Bacillota</taxon>
        <taxon>Bacilli</taxon>
        <taxon>Bacillales</taxon>
        <taxon>Bacillaceae</taxon>
        <taxon>Pseudogracilibacillus</taxon>
    </lineage>
</organism>
<comment type="similarity">
    <text evidence="1">Belongs to the LytR/CpsA/Psr (LCP) family.</text>
</comment>
<protein>
    <submittedName>
        <fullName evidence="6">LytR family transcriptional attenuator</fullName>
    </submittedName>
</protein>
<evidence type="ECO:0000256" key="2">
    <source>
        <dbReference type="ARBA" id="ARBA00022692"/>
    </source>
</evidence>
<name>A0A2V3WAU6_9BACI</name>
<evidence type="ECO:0000313" key="6">
    <source>
        <dbReference type="EMBL" id="PXW90368.1"/>
    </source>
</evidence>
<keyword evidence="4" id="KW-1133">Transmembrane helix</keyword>
<evidence type="ECO:0000256" key="4">
    <source>
        <dbReference type="ARBA" id="ARBA00022989"/>
    </source>
</evidence>
<proteinExistence type="inferred from homology"/>
<dbReference type="GO" id="GO:0071555">
    <property type="term" value="P:cell wall organization"/>
    <property type="evidence" value="ECO:0007669"/>
    <property type="project" value="UniProtKB-KW"/>
</dbReference>
<dbReference type="NCBIfam" id="TIGR00350">
    <property type="entry name" value="lytR_cpsA_psr"/>
    <property type="match status" value="1"/>
</dbReference>
<evidence type="ECO:0000256" key="3">
    <source>
        <dbReference type="ARBA" id="ARBA00022968"/>
    </source>
</evidence>
<dbReference type="AlphaFoldDB" id="A0A2V3WAU6"/>
<comment type="caution">
    <text evidence="6">The sequence shown here is derived from an EMBL/GenBank/DDBJ whole genome shotgun (WGS) entry which is preliminary data.</text>
</comment>
<evidence type="ECO:0000259" key="5">
    <source>
        <dbReference type="Pfam" id="PF03816"/>
    </source>
</evidence>
<gene>
    <name evidence="6" type="ORF">DFR56_101280</name>
</gene>
<dbReference type="Gene3D" id="3.40.630.190">
    <property type="entry name" value="LCP protein"/>
    <property type="match status" value="1"/>
</dbReference>
<dbReference type="InterPro" id="IPR050922">
    <property type="entry name" value="LytR/CpsA/Psr_CW_biosynth"/>
</dbReference>
<evidence type="ECO:0000256" key="1">
    <source>
        <dbReference type="ARBA" id="ARBA00006068"/>
    </source>
</evidence>
<feature type="domain" description="Cell envelope-related transcriptional attenuator" evidence="5">
    <location>
        <begin position="72"/>
        <end position="213"/>
    </location>
</feature>